<evidence type="ECO:0000259" key="7">
    <source>
        <dbReference type="PROSITE" id="PS51085"/>
    </source>
</evidence>
<dbReference type="InterPro" id="IPR001055">
    <property type="entry name" value="Adrenodoxin-like"/>
</dbReference>
<reference evidence="8 9" key="1">
    <citation type="submission" date="2016-10" db="EMBL/GenBank/DDBJ databases">
        <authorList>
            <person name="de Groot N.N."/>
        </authorList>
    </citation>
    <scope>NUCLEOTIDE SEQUENCE [LARGE SCALE GENOMIC DNA]</scope>
    <source>
        <strain evidence="8 9">CGMCC 4.6533</strain>
    </source>
</reference>
<dbReference type="PANTHER" id="PTHR23426:SF65">
    <property type="entry name" value="FERREDOXIN-2, MITOCHONDRIAL"/>
    <property type="match status" value="1"/>
</dbReference>
<dbReference type="GO" id="GO:0046872">
    <property type="term" value="F:metal ion binding"/>
    <property type="evidence" value="ECO:0007669"/>
    <property type="project" value="UniProtKB-KW"/>
</dbReference>
<keyword evidence="2" id="KW-0001">2Fe-2S</keyword>
<evidence type="ECO:0000256" key="5">
    <source>
        <dbReference type="ARBA" id="ARBA00023014"/>
    </source>
</evidence>
<dbReference type="Gene3D" id="3.10.20.30">
    <property type="match status" value="1"/>
</dbReference>
<sequence length="107" mass="11183">MPKVVYVSTEGDERVVEAADGETVMSAAVRNGVPGIIGECGGNNSCATCHVWVRGDFADRVGGPGDLEDDLLDLGVEDRRPTSRLGCQVELTGDLDGLVVEVPPTQA</sequence>
<organism evidence="8 9">
    <name type="scientific">Nonomuraea jiangxiensis</name>
    <dbReference type="NCBI Taxonomy" id="633440"/>
    <lineage>
        <taxon>Bacteria</taxon>
        <taxon>Bacillati</taxon>
        <taxon>Actinomycetota</taxon>
        <taxon>Actinomycetes</taxon>
        <taxon>Streptosporangiales</taxon>
        <taxon>Streptosporangiaceae</taxon>
        <taxon>Nonomuraea</taxon>
    </lineage>
</organism>
<dbReference type="CDD" id="cd00207">
    <property type="entry name" value="fer2"/>
    <property type="match status" value="1"/>
</dbReference>
<dbReference type="EMBL" id="FNDJ01000042">
    <property type="protein sequence ID" value="SDM37647.1"/>
    <property type="molecule type" value="Genomic_DNA"/>
</dbReference>
<dbReference type="STRING" id="633440.SAMN05421869_14232"/>
<dbReference type="PRINTS" id="PR00355">
    <property type="entry name" value="ADRENODOXIN"/>
</dbReference>
<dbReference type="Proteomes" id="UP000199202">
    <property type="component" value="Unassembled WGS sequence"/>
</dbReference>
<dbReference type="InterPro" id="IPR001041">
    <property type="entry name" value="2Fe-2S_ferredoxin-type"/>
</dbReference>
<dbReference type="SUPFAM" id="SSF54292">
    <property type="entry name" value="2Fe-2S ferredoxin-like"/>
    <property type="match status" value="1"/>
</dbReference>
<keyword evidence="5" id="KW-0411">Iron-sulfur</keyword>
<dbReference type="GO" id="GO:0005829">
    <property type="term" value="C:cytosol"/>
    <property type="evidence" value="ECO:0007669"/>
    <property type="project" value="TreeGrafter"/>
</dbReference>
<evidence type="ECO:0000256" key="6">
    <source>
        <dbReference type="ARBA" id="ARBA00034078"/>
    </source>
</evidence>
<dbReference type="PANTHER" id="PTHR23426">
    <property type="entry name" value="FERREDOXIN/ADRENODOXIN"/>
    <property type="match status" value="1"/>
</dbReference>
<keyword evidence="4" id="KW-0408">Iron</keyword>
<evidence type="ECO:0000256" key="1">
    <source>
        <dbReference type="ARBA" id="ARBA00010914"/>
    </source>
</evidence>
<comment type="cofactor">
    <cofactor evidence="6">
        <name>[2Fe-2S] cluster</name>
        <dbReference type="ChEBI" id="CHEBI:190135"/>
    </cofactor>
</comment>
<dbReference type="InterPro" id="IPR036010">
    <property type="entry name" value="2Fe-2S_ferredoxin-like_sf"/>
</dbReference>
<dbReference type="GO" id="GO:0009055">
    <property type="term" value="F:electron transfer activity"/>
    <property type="evidence" value="ECO:0007669"/>
    <property type="project" value="TreeGrafter"/>
</dbReference>
<comment type="similarity">
    <text evidence="1">Belongs to the adrenodoxin/putidaredoxin family.</text>
</comment>
<gene>
    <name evidence="8" type="ORF">SAMN05421869_14232</name>
</gene>
<keyword evidence="9" id="KW-1185">Reference proteome</keyword>
<dbReference type="GO" id="GO:0051537">
    <property type="term" value="F:2 iron, 2 sulfur cluster binding"/>
    <property type="evidence" value="ECO:0007669"/>
    <property type="project" value="UniProtKB-KW"/>
</dbReference>
<dbReference type="RefSeq" id="WP_090946637.1">
    <property type="nucleotide sequence ID" value="NZ_FNDJ01000042.1"/>
</dbReference>
<evidence type="ECO:0000256" key="2">
    <source>
        <dbReference type="ARBA" id="ARBA00022714"/>
    </source>
</evidence>
<evidence type="ECO:0000256" key="3">
    <source>
        <dbReference type="ARBA" id="ARBA00022723"/>
    </source>
</evidence>
<dbReference type="PROSITE" id="PS51085">
    <property type="entry name" value="2FE2S_FER_2"/>
    <property type="match status" value="1"/>
</dbReference>
<evidence type="ECO:0000313" key="9">
    <source>
        <dbReference type="Proteomes" id="UP000199202"/>
    </source>
</evidence>
<evidence type="ECO:0000313" key="8">
    <source>
        <dbReference type="EMBL" id="SDM37647.1"/>
    </source>
</evidence>
<dbReference type="Pfam" id="PF00111">
    <property type="entry name" value="Fer2"/>
    <property type="match status" value="1"/>
</dbReference>
<keyword evidence="3" id="KW-0479">Metal-binding</keyword>
<dbReference type="InterPro" id="IPR012675">
    <property type="entry name" value="Beta-grasp_dom_sf"/>
</dbReference>
<protein>
    <submittedName>
        <fullName evidence="8">Ferredoxin, 2Fe-2S</fullName>
    </submittedName>
</protein>
<proteinExistence type="inferred from homology"/>
<accession>A0A1G9SQM2</accession>
<name>A0A1G9SQM2_9ACTN</name>
<evidence type="ECO:0000256" key="4">
    <source>
        <dbReference type="ARBA" id="ARBA00023004"/>
    </source>
</evidence>
<dbReference type="AlphaFoldDB" id="A0A1G9SQM2"/>
<feature type="domain" description="2Fe-2S ferredoxin-type" evidence="7">
    <location>
        <begin position="3"/>
        <end position="106"/>
    </location>
</feature>
<dbReference type="GO" id="GO:0140647">
    <property type="term" value="P:P450-containing electron transport chain"/>
    <property type="evidence" value="ECO:0007669"/>
    <property type="project" value="InterPro"/>
</dbReference>
<dbReference type="OrthoDB" id="9799640at2"/>